<evidence type="ECO:0000256" key="3">
    <source>
        <dbReference type="ARBA" id="ARBA00022679"/>
    </source>
</evidence>
<dbReference type="Pfam" id="PF00348">
    <property type="entry name" value="polyprenyl_synt"/>
    <property type="match status" value="1"/>
</dbReference>
<organism evidence="8 9">
    <name type="scientific">Halopseudomonas xinjiangensis</name>
    <dbReference type="NCBI Taxonomy" id="487184"/>
    <lineage>
        <taxon>Bacteria</taxon>
        <taxon>Pseudomonadati</taxon>
        <taxon>Pseudomonadota</taxon>
        <taxon>Gammaproteobacteria</taxon>
        <taxon>Pseudomonadales</taxon>
        <taxon>Pseudomonadaceae</taxon>
        <taxon>Halopseudomonas</taxon>
    </lineage>
</organism>
<keyword evidence="5" id="KW-0460">Magnesium</keyword>
<keyword evidence="4" id="KW-0479">Metal-binding</keyword>
<dbReference type="FunFam" id="1.10.600.10:FF:000001">
    <property type="entry name" value="Geranylgeranyl diphosphate synthase"/>
    <property type="match status" value="1"/>
</dbReference>
<protein>
    <submittedName>
        <fullName evidence="8">Geranylgeranyl diphosphate synthase, type II</fullName>
    </submittedName>
</protein>
<reference evidence="9" key="1">
    <citation type="submission" date="2016-10" db="EMBL/GenBank/DDBJ databases">
        <authorList>
            <person name="Varghese N."/>
            <person name="Submissions S."/>
        </authorList>
    </citation>
    <scope>NUCLEOTIDE SEQUENCE [LARGE SCALE GENOMIC DNA]</scope>
    <source>
        <strain evidence="9">NRRL B-51270</strain>
    </source>
</reference>
<evidence type="ECO:0000256" key="5">
    <source>
        <dbReference type="ARBA" id="ARBA00022842"/>
    </source>
</evidence>
<dbReference type="PROSITE" id="PS00444">
    <property type="entry name" value="POLYPRENYL_SYNTHASE_2"/>
    <property type="match status" value="1"/>
</dbReference>
<evidence type="ECO:0000256" key="1">
    <source>
        <dbReference type="ARBA" id="ARBA00001946"/>
    </source>
</evidence>
<dbReference type="PANTHER" id="PTHR43281:SF1">
    <property type="entry name" value="FARNESYL DIPHOSPHATE SYNTHASE"/>
    <property type="match status" value="1"/>
</dbReference>
<dbReference type="InterPro" id="IPR000092">
    <property type="entry name" value="Polyprenyl_synt"/>
</dbReference>
<dbReference type="AlphaFoldDB" id="A0A1H1Z022"/>
<dbReference type="GO" id="GO:0016114">
    <property type="term" value="P:terpenoid biosynthetic process"/>
    <property type="evidence" value="ECO:0007669"/>
    <property type="project" value="UniProtKB-ARBA"/>
</dbReference>
<keyword evidence="6" id="KW-0414">Isoprene biosynthesis</keyword>
<dbReference type="SUPFAM" id="SSF48576">
    <property type="entry name" value="Terpenoid synthases"/>
    <property type="match status" value="1"/>
</dbReference>
<dbReference type="RefSeq" id="WP_231701501.1">
    <property type="nucleotide sequence ID" value="NZ_LT629736.1"/>
</dbReference>
<comment type="cofactor">
    <cofactor evidence="1">
        <name>Mg(2+)</name>
        <dbReference type="ChEBI" id="CHEBI:18420"/>
    </cofactor>
</comment>
<dbReference type="SFLD" id="SFLDS00005">
    <property type="entry name" value="Isoprenoid_Synthase_Type_I"/>
    <property type="match status" value="1"/>
</dbReference>
<dbReference type="STRING" id="487184.SAMN05216421_3330"/>
<dbReference type="EMBL" id="LT629736">
    <property type="protein sequence ID" value="SDT27008.1"/>
    <property type="molecule type" value="Genomic_DNA"/>
</dbReference>
<dbReference type="PROSITE" id="PS00723">
    <property type="entry name" value="POLYPRENYL_SYNTHASE_1"/>
    <property type="match status" value="1"/>
</dbReference>
<dbReference type="GO" id="GO:0004659">
    <property type="term" value="F:prenyltransferase activity"/>
    <property type="evidence" value="ECO:0007669"/>
    <property type="project" value="InterPro"/>
</dbReference>
<keyword evidence="3 7" id="KW-0808">Transferase</keyword>
<dbReference type="PANTHER" id="PTHR43281">
    <property type="entry name" value="FARNESYL DIPHOSPHATE SYNTHASE"/>
    <property type="match status" value="1"/>
</dbReference>
<dbReference type="InterPro" id="IPR008949">
    <property type="entry name" value="Isoprenoid_synthase_dom_sf"/>
</dbReference>
<evidence type="ECO:0000313" key="8">
    <source>
        <dbReference type="EMBL" id="SDT27008.1"/>
    </source>
</evidence>
<dbReference type="Proteomes" id="UP000243207">
    <property type="component" value="Chromosome I"/>
</dbReference>
<keyword evidence="9" id="KW-1185">Reference proteome</keyword>
<gene>
    <name evidence="8" type="ORF">SAMN05216421_3330</name>
</gene>
<name>A0A1H1Z022_9GAMM</name>
<dbReference type="Gene3D" id="1.10.600.10">
    <property type="entry name" value="Farnesyl Diphosphate Synthase"/>
    <property type="match status" value="1"/>
</dbReference>
<accession>A0A1H1Z022</accession>
<dbReference type="GO" id="GO:0008654">
    <property type="term" value="P:phospholipid biosynthetic process"/>
    <property type="evidence" value="ECO:0007669"/>
    <property type="project" value="UniProtKB-ARBA"/>
</dbReference>
<evidence type="ECO:0000256" key="6">
    <source>
        <dbReference type="ARBA" id="ARBA00023229"/>
    </source>
</evidence>
<evidence type="ECO:0000313" key="9">
    <source>
        <dbReference type="Proteomes" id="UP000243207"/>
    </source>
</evidence>
<evidence type="ECO:0000256" key="7">
    <source>
        <dbReference type="RuleBase" id="RU004466"/>
    </source>
</evidence>
<dbReference type="GO" id="GO:0046872">
    <property type="term" value="F:metal ion binding"/>
    <property type="evidence" value="ECO:0007669"/>
    <property type="project" value="UniProtKB-KW"/>
</dbReference>
<dbReference type="InterPro" id="IPR033749">
    <property type="entry name" value="Polyprenyl_synt_CS"/>
</dbReference>
<evidence type="ECO:0000256" key="2">
    <source>
        <dbReference type="ARBA" id="ARBA00006706"/>
    </source>
</evidence>
<evidence type="ECO:0000256" key="4">
    <source>
        <dbReference type="ARBA" id="ARBA00022723"/>
    </source>
</evidence>
<dbReference type="SFLD" id="SFLDG01017">
    <property type="entry name" value="Polyprenyl_Transferase_Like"/>
    <property type="match status" value="1"/>
</dbReference>
<dbReference type="CDD" id="cd00685">
    <property type="entry name" value="Trans_IPPS_HT"/>
    <property type="match status" value="1"/>
</dbReference>
<comment type="similarity">
    <text evidence="2 7">Belongs to the FPP/GGPP synthase family.</text>
</comment>
<proteinExistence type="inferred from homology"/>
<sequence>MGPMPAQSVSQEDTTCTLAPLRDDIERHLATLLGEAEQDQVSQAMRHSTLAPGKRVRPLLLLMAARELGAPTQPALDLACAVEMVHSASLVFDDLPCMDDAELRRGRPTTHRRYGEDIATLAAIALLTRAFSIVASTPGIDGDVKSRMVARLADAVGTQGLVKGQYKDLRDSTARSAGDIHTSNRLKTGVLFEATLDIAALLAGAKPSTRKQLASFADELGQAFQLCDDLLDDSPCQGKDVGKDQGKTTLVALLGKDAARRQLVAHLDQADVHLTAVFGEQGEISRFMRKLFEPVCTSSWTSHISSA</sequence>